<dbReference type="GeneID" id="97405196"/>
<dbReference type="Gene3D" id="3.40.710.10">
    <property type="entry name" value="DD-peptidase/beta-lactamase superfamily"/>
    <property type="match status" value="1"/>
</dbReference>
<dbReference type="PATRIC" id="fig|698760.3.peg.8141"/>
<evidence type="ECO:0000259" key="1">
    <source>
        <dbReference type="Pfam" id="PF00144"/>
    </source>
</evidence>
<evidence type="ECO:0000313" key="3">
    <source>
        <dbReference type="Proteomes" id="UP000010931"/>
    </source>
</evidence>
<sequence length="454" mass="47718">MPNTPSRLNGLAEYCASTIGEHHCPSVSTAVVEHGEVVLAEAHGLADIASGRPATPGTAYALASVTKPMTATAICVAADQGLLDLDAPVPVSMARGQGWPAPTARQILRHRGGFGAHYDFHYGGPGDGDRIDATPYAIPHRAPDTAFEYANLGYRALGRLLEEATGQGLADFVREQVFEPLGLGALHLGPTYPGPAPWATRYTPDGRPYPPYCDTSHPGATLGWAPAAQLALFAQSYDRLLKPETAAAVREARPVNPGLGYGLGWCLSRGTGPLVQSHGGGMGGVAAIVVTVPEQRLSVSVLTNSTDKTARDRITHHILDTLVPGFSPGSISPFTDDPARPVNLPATDWRGSISTPEGDIPVSLTLFPEDGRARLRLSGESAEAPASASRTCDLQAAFPLQLPTADARINSPALSLHLHHDNGTLRGVARAHKSGDTEGLLGNLLTHPCQLHPR</sequence>
<dbReference type="Pfam" id="PF00144">
    <property type="entry name" value="Beta-lactamase"/>
    <property type="match status" value="1"/>
</dbReference>
<reference evidence="2 3" key="1">
    <citation type="journal article" date="2011" name="Plasmid">
        <title>Streptomyces turgidiscabies Car8 contains a modular pathogenicity island that shares virulence genes with other actinobacterial plant pathogens.</title>
        <authorList>
            <person name="Huguet-Tapia J.C."/>
            <person name="Badger J.H."/>
            <person name="Loria R."/>
            <person name="Pettis G.S."/>
        </authorList>
    </citation>
    <scope>NUCLEOTIDE SEQUENCE [LARGE SCALE GENOMIC DNA]</scope>
    <source>
        <strain evidence="2 3">Car8</strain>
    </source>
</reference>
<keyword evidence="3" id="KW-1185">Reference proteome</keyword>
<dbReference type="AlphaFoldDB" id="L7EW40"/>
<dbReference type="PANTHER" id="PTHR46825:SF8">
    <property type="entry name" value="BETA-LACTAMASE-RELATED"/>
    <property type="match status" value="1"/>
</dbReference>
<dbReference type="EMBL" id="AEJB01000563">
    <property type="protein sequence ID" value="ELP62936.1"/>
    <property type="molecule type" value="Genomic_DNA"/>
</dbReference>
<dbReference type="InterPro" id="IPR050491">
    <property type="entry name" value="AmpC-like"/>
</dbReference>
<name>L7EW40_STRT8</name>
<proteinExistence type="predicted"/>
<dbReference type="PANTHER" id="PTHR46825">
    <property type="entry name" value="D-ALANYL-D-ALANINE-CARBOXYPEPTIDASE/ENDOPEPTIDASE AMPH"/>
    <property type="match status" value="1"/>
</dbReference>
<dbReference type="InterPro" id="IPR001466">
    <property type="entry name" value="Beta-lactam-related"/>
</dbReference>
<dbReference type="InterPro" id="IPR012338">
    <property type="entry name" value="Beta-lactam/transpept-like"/>
</dbReference>
<accession>L7EW40</accession>
<dbReference type="STRING" id="85558.T45_00576"/>
<comment type="caution">
    <text evidence="2">The sequence shown here is derived from an EMBL/GenBank/DDBJ whole genome shotgun (WGS) entry which is preliminary data.</text>
</comment>
<evidence type="ECO:0000313" key="2">
    <source>
        <dbReference type="EMBL" id="ELP62936.1"/>
    </source>
</evidence>
<organism evidence="2 3">
    <name type="scientific">Streptomyces turgidiscabies (strain Car8)</name>
    <dbReference type="NCBI Taxonomy" id="698760"/>
    <lineage>
        <taxon>Bacteria</taxon>
        <taxon>Bacillati</taxon>
        <taxon>Actinomycetota</taxon>
        <taxon>Actinomycetes</taxon>
        <taxon>Kitasatosporales</taxon>
        <taxon>Streptomycetaceae</taxon>
        <taxon>Streptomyces</taxon>
    </lineage>
</organism>
<dbReference type="Proteomes" id="UP000010931">
    <property type="component" value="Unassembled WGS sequence"/>
</dbReference>
<gene>
    <name evidence="2" type="ORF">STRTUCAR8_03918</name>
</gene>
<feature type="domain" description="Beta-lactamase-related" evidence="1">
    <location>
        <begin position="20"/>
        <end position="314"/>
    </location>
</feature>
<protein>
    <submittedName>
        <fullName evidence="2">Beta-lactamase</fullName>
    </submittedName>
</protein>
<dbReference type="SUPFAM" id="SSF56601">
    <property type="entry name" value="beta-lactamase/transpeptidase-like"/>
    <property type="match status" value="1"/>
</dbReference>
<dbReference type="RefSeq" id="WP_006382120.1">
    <property type="nucleotide sequence ID" value="NZ_AEJB01000563.1"/>
</dbReference>